<dbReference type="AlphaFoldDB" id="A0A193QIM6"/>
<dbReference type="Proteomes" id="UP000245838">
    <property type="component" value="Chromosome sggmmb4_Chromosome"/>
</dbReference>
<dbReference type="OrthoDB" id="6548631at2"/>
<protein>
    <submittedName>
        <fullName evidence="1">Lambda Phage CIII</fullName>
    </submittedName>
</protein>
<sequence>MNYAFAGNAALMGSYHPEETQLDKVVKWLRNGYRKLIDILKQQGNPL</sequence>
<dbReference type="RefSeq" id="WP_148203421.1">
    <property type="nucleotide sequence ID" value="NC_007712.1"/>
</dbReference>
<proteinExistence type="predicted"/>
<evidence type="ECO:0000313" key="1">
    <source>
        <dbReference type="EMBL" id="CRL44780.1"/>
    </source>
</evidence>
<dbReference type="InterPro" id="IPR013056">
    <property type="entry name" value="Phage_lambda_CIII"/>
</dbReference>
<accession>A0A193QIM6</accession>
<name>A0A193QIM6_SODGM</name>
<dbReference type="EMBL" id="LN854557">
    <property type="protein sequence ID" value="CRL44780.1"/>
    <property type="molecule type" value="Genomic_DNA"/>
</dbReference>
<organism evidence="1 2">
    <name type="scientific">Sodalis glossinidius (strain morsitans)</name>
    <dbReference type="NCBI Taxonomy" id="343509"/>
    <lineage>
        <taxon>Bacteria</taxon>
        <taxon>Pseudomonadati</taxon>
        <taxon>Pseudomonadota</taxon>
        <taxon>Gammaproteobacteria</taxon>
        <taxon>Enterobacterales</taxon>
        <taxon>Bruguierivoracaceae</taxon>
        <taxon>Sodalis</taxon>
    </lineage>
</organism>
<dbReference type="Pfam" id="PF02061">
    <property type="entry name" value="Lambda_CIII"/>
    <property type="match status" value="1"/>
</dbReference>
<reference evidence="1 2" key="1">
    <citation type="submission" date="2015-05" db="EMBL/GenBank/DDBJ databases">
        <authorList>
            <person name="Goodhead I."/>
        </authorList>
    </citation>
    <scope>NUCLEOTIDE SEQUENCE [LARGE SCALE GENOMIC DNA]</scope>
    <source>
        <strain evidence="2">morsitans</strain>
    </source>
</reference>
<evidence type="ECO:0000313" key="2">
    <source>
        <dbReference type="Proteomes" id="UP000245838"/>
    </source>
</evidence>
<gene>
    <name evidence="1" type="ORF">SGGMMB4_02077</name>
</gene>